<keyword evidence="2" id="KW-0802">TPR repeat</keyword>
<dbReference type="Pfam" id="PF00515">
    <property type="entry name" value="TPR_1"/>
    <property type="match status" value="2"/>
</dbReference>
<dbReference type="InterPro" id="IPR011659">
    <property type="entry name" value="WD40"/>
</dbReference>
<dbReference type="Pfam" id="PF13432">
    <property type="entry name" value="TPR_16"/>
    <property type="match status" value="1"/>
</dbReference>
<evidence type="ECO:0000256" key="2">
    <source>
        <dbReference type="ARBA" id="ARBA00022803"/>
    </source>
</evidence>
<dbReference type="InterPro" id="IPR011990">
    <property type="entry name" value="TPR-like_helical_dom_sf"/>
</dbReference>
<dbReference type="Gene3D" id="1.25.40.10">
    <property type="entry name" value="Tetratricopeptide repeat domain"/>
    <property type="match status" value="3"/>
</dbReference>
<keyword evidence="1" id="KW-0677">Repeat</keyword>
<dbReference type="InterPro" id="IPR019734">
    <property type="entry name" value="TPR_rpt"/>
</dbReference>
<dbReference type="PROSITE" id="PS50005">
    <property type="entry name" value="TPR"/>
    <property type="match status" value="7"/>
</dbReference>
<gene>
    <name evidence="3" type="ORF">LCGC14_1487220</name>
</gene>
<dbReference type="PROSITE" id="PS50293">
    <property type="entry name" value="TPR_REGION"/>
    <property type="match status" value="2"/>
</dbReference>
<evidence type="ECO:0000256" key="1">
    <source>
        <dbReference type="ARBA" id="ARBA00022737"/>
    </source>
</evidence>
<dbReference type="Pfam" id="PF07676">
    <property type="entry name" value="PD40"/>
    <property type="match status" value="3"/>
</dbReference>
<dbReference type="InterPro" id="IPR011042">
    <property type="entry name" value="6-blade_b-propeller_TolB-like"/>
</dbReference>
<accession>A0A0F9JTP7</accession>
<dbReference type="AlphaFoldDB" id="A0A0F9JTP7"/>
<name>A0A0F9JTP7_9ZZZZ</name>
<dbReference type="SUPFAM" id="SSF48452">
    <property type="entry name" value="TPR-like"/>
    <property type="match status" value="2"/>
</dbReference>
<dbReference type="Pfam" id="PF13414">
    <property type="entry name" value="TPR_11"/>
    <property type="match status" value="1"/>
</dbReference>
<dbReference type="Pfam" id="PF13181">
    <property type="entry name" value="TPR_8"/>
    <property type="match status" value="1"/>
</dbReference>
<feature type="non-terminal residue" evidence="3">
    <location>
        <position position="1"/>
    </location>
</feature>
<organism evidence="3">
    <name type="scientific">marine sediment metagenome</name>
    <dbReference type="NCBI Taxonomy" id="412755"/>
    <lineage>
        <taxon>unclassified sequences</taxon>
        <taxon>metagenomes</taxon>
        <taxon>ecological metagenomes</taxon>
    </lineage>
</organism>
<dbReference type="Gene3D" id="2.120.10.30">
    <property type="entry name" value="TolB, C-terminal domain"/>
    <property type="match status" value="1"/>
</dbReference>
<comment type="caution">
    <text evidence="3">The sequence shown here is derived from an EMBL/GenBank/DDBJ whole genome shotgun (WGS) entry which is preliminary data.</text>
</comment>
<dbReference type="PANTHER" id="PTHR44858">
    <property type="entry name" value="TETRATRICOPEPTIDE REPEAT PROTEIN 6"/>
    <property type="match status" value="1"/>
</dbReference>
<dbReference type="InterPro" id="IPR011717">
    <property type="entry name" value="TPR-4"/>
</dbReference>
<dbReference type="GO" id="GO:0042802">
    <property type="term" value="F:identical protein binding"/>
    <property type="evidence" value="ECO:0007669"/>
    <property type="project" value="InterPro"/>
</dbReference>
<evidence type="ECO:0000313" key="3">
    <source>
        <dbReference type="EMBL" id="KKM65841.1"/>
    </source>
</evidence>
<dbReference type="InterPro" id="IPR050498">
    <property type="entry name" value="Ycf3"/>
</dbReference>
<sequence length="737" mass="80814">LEEQMMDRLDADPAVAKWMKRHGISISWVDSQKHMRRYVPDFIVEYTDGRRAVIEVKDPSRIAWRFGPISSKARPPVVLDNLPVCGNCHSFSADGRTFGMDVDYANDKGSYVIAPVSEEIVLSKETIMTWSDFRREDKELTFGLLSQVSPDGKYVVSTVKDRSVFVPQPDLAFSQLFFPFKGILAIYSRESKTFHAFKGADDKRFVHSNPAWSPDGKTVVFARTKAYSLKTVRSTGILLNPKEVQEFLKGQKTFKFDLYKIPWNDGKGGKAEPLEGASNNGMSNYFPKFSPDGKWIVFCKAKTYMLLQPDSKLYIMPASGGEPRLMRCNTPLMNSWHSWSPNGKWLVFSSKANGPYTQLYLTHVDEQGRSTPAVLLSRFTAPDRAANIPEFVNCGPTGIKTIRKDFVDDESYLRAGIALLKGNDYDAALRMFDKALKINPKNAGVHYSMGLALLKKDQLPGAIDRLTKAISLKPGLAQAHSVLGLVHGKMGRHADAMAALNKGVALAPKDVFVRYNLGVGYSRAGRLNEAIAAYKAATALDVVYVDAIVGLAALYDQAGRSDMAVAAYKRALDIETDSVPALYGLGVAYSKMKRHSEAIAAWQKAVKLAPDHAGAHMSIGMAYGETGRLAEAIPPLSRAAALRPKDVLAHCRLGLVYDKLGRHDDAIAAYGKAVALKSDFVHAQASLGASYARAGRFGQAVQHTGAALGLARAAGNAKLVTELIRRLALYNRGQAQP</sequence>
<proteinExistence type="predicted"/>
<dbReference type="SMART" id="SM00028">
    <property type="entry name" value="TPR"/>
    <property type="match status" value="9"/>
</dbReference>
<dbReference type="Pfam" id="PF07721">
    <property type="entry name" value="TPR_4"/>
    <property type="match status" value="1"/>
</dbReference>
<reference evidence="3" key="1">
    <citation type="journal article" date="2015" name="Nature">
        <title>Complex archaea that bridge the gap between prokaryotes and eukaryotes.</title>
        <authorList>
            <person name="Spang A."/>
            <person name="Saw J.H."/>
            <person name="Jorgensen S.L."/>
            <person name="Zaremba-Niedzwiedzka K."/>
            <person name="Martijn J."/>
            <person name="Lind A.E."/>
            <person name="van Eijk R."/>
            <person name="Schleper C."/>
            <person name="Guy L."/>
            <person name="Ettema T.J."/>
        </authorList>
    </citation>
    <scope>NUCLEOTIDE SEQUENCE</scope>
</reference>
<dbReference type="EMBL" id="LAZR01010649">
    <property type="protein sequence ID" value="KKM65841.1"/>
    <property type="molecule type" value="Genomic_DNA"/>
</dbReference>
<dbReference type="PANTHER" id="PTHR44858:SF1">
    <property type="entry name" value="UDP-N-ACETYLGLUCOSAMINE--PEPTIDE N-ACETYLGLUCOSAMINYLTRANSFERASE SPINDLY-RELATED"/>
    <property type="match status" value="1"/>
</dbReference>
<protein>
    <submittedName>
        <fullName evidence="3">Uncharacterized protein</fullName>
    </submittedName>
</protein>
<dbReference type="SUPFAM" id="SSF82171">
    <property type="entry name" value="DPP6 N-terminal domain-like"/>
    <property type="match status" value="1"/>
</dbReference>